<evidence type="ECO:0000256" key="1">
    <source>
        <dbReference type="ARBA" id="ARBA00004123"/>
    </source>
</evidence>
<dbReference type="EMBL" id="HBIV01033906">
    <property type="protein sequence ID" value="CAE0672548.1"/>
    <property type="molecule type" value="Transcribed_RNA"/>
</dbReference>
<dbReference type="AlphaFoldDB" id="A0A7S3Z5X1"/>
<dbReference type="InterPro" id="IPR016177">
    <property type="entry name" value="DNA-bd_dom_sf"/>
</dbReference>
<keyword evidence="4" id="KW-0804">Transcription</keyword>
<dbReference type="Gene3D" id="3.30.730.10">
    <property type="entry name" value="AP2/ERF domain"/>
    <property type="match status" value="1"/>
</dbReference>
<protein>
    <recommendedName>
        <fullName evidence="7">AP2/ERF domain-containing protein</fullName>
    </recommendedName>
</protein>
<feature type="compositionally biased region" description="Basic residues" evidence="6">
    <location>
        <begin position="480"/>
        <end position="496"/>
    </location>
</feature>
<keyword evidence="5" id="KW-0539">Nucleus</keyword>
<feature type="region of interest" description="Disordered" evidence="6">
    <location>
        <begin position="416"/>
        <end position="517"/>
    </location>
</feature>
<feature type="domain" description="AP2/ERF" evidence="7">
    <location>
        <begin position="178"/>
        <end position="231"/>
    </location>
</feature>
<evidence type="ECO:0000256" key="2">
    <source>
        <dbReference type="ARBA" id="ARBA00023015"/>
    </source>
</evidence>
<evidence type="ECO:0000313" key="8">
    <source>
        <dbReference type="EMBL" id="CAE0672548.1"/>
    </source>
</evidence>
<gene>
    <name evidence="8" type="ORF">LGLO00237_LOCUS24198</name>
</gene>
<dbReference type="SMART" id="SM00380">
    <property type="entry name" value="AP2"/>
    <property type="match status" value="1"/>
</dbReference>
<proteinExistence type="predicted"/>
<dbReference type="GO" id="GO:0003700">
    <property type="term" value="F:DNA-binding transcription factor activity"/>
    <property type="evidence" value="ECO:0007669"/>
    <property type="project" value="InterPro"/>
</dbReference>
<dbReference type="GO" id="GO:0003677">
    <property type="term" value="F:DNA binding"/>
    <property type="evidence" value="ECO:0007669"/>
    <property type="project" value="UniProtKB-KW"/>
</dbReference>
<dbReference type="PROSITE" id="PS51032">
    <property type="entry name" value="AP2_ERF"/>
    <property type="match status" value="1"/>
</dbReference>
<evidence type="ECO:0000256" key="4">
    <source>
        <dbReference type="ARBA" id="ARBA00023163"/>
    </source>
</evidence>
<sequence>MAAAAQQGQQGVQAMKHSEDARRASVVPSPQAMQVETKLSVNQTATGNIQSNRTQMTQPTKGLGQTNRMHLNTSAGSQLGGGFPGGKPGFAAEGQVKQDVTVVKGADSNEGRIIDGKSTSVEFNRKRVALDMTSQQLSKRTKGLDGQPIIQQGLIIASGSTSPTPAVAIKVGVGGGERYRGVYPTKSNKWQAKICRNGTLEHLGTFSTAIEAAKVWDKRALQLGKKPLNFPSESMSTVRKGETVLAGAGVNTTEVKGNSGDAPGGTGAACVTPTGESTVAAVKYMGCMRDTQSVPSSKPENGDSNAFMDAQDDAAEDDDVAGKIHEVWSMIMESHLAQPLMDPPADVSPEVDDDEGGYTAVRKRLEAGELTTLDSFYEAHGGAIRFALLSEEQQGYARELDRFVVDSVRDVFPSIDEGTFDLQPEPSMNSRSDRGKTRKARPKKDLGATRRSKSKMGARGVKQDEKEPESPVAVVAMNGTKKKRGTRSATRRAPARRKAEPADDDASRRRGRPRKAK</sequence>
<dbReference type="InterPro" id="IPR001471">
    <property type="entry name" value="AP2/ERF_dom"/>
</dbReference>
<feature type="compositionally biased region" description="Low complexity" evidence="6">
    <location>
        <begin position="1"/>
        <end position="14"/>
    </location>
</feature>
<feature type="region of interest" description="Disordered" evidence="6">
    <location>
        <begin position="1"/>
        <end position="33"/>
    </location>
</feature>
<evidence type="ECO:0000256" key="3">
    <source>
        <dbReference type="ARBA" id="ARBA00023125"/>
    </source>
</evidence>
<organism evidence="8">
    <name type="scientific">Lotharella globosa</name>
    <dbReference type="NCBI Taxonomy" id="91324"/>
    <lineage>
        <taxon>Eukaryota</taxon>
        <taxon>Sar</taxon>
        <taxon>Rhizaria</taxon>
        <taxon>Cercozoa</taxon>
        <taxon>Chlorarachniophyceae</taxon>
        <taxon>Lotharella</taxon>
    </lineage>
</organism>
<dbReference type="SUPFAM" id="SSF54171">
    <property type="entry name" value="DNA-binding domain"/>
    <property type="match status" value="1"/>
</dbReference>
<evidence type="ECO:0000256" key="6">
    <source>
        <dbReference type="SAM" id="MobiDB-lite"/>
    </source>
</evidence>
<accession>A0A7S3Z5X1</accession>
<reference evidence="8" key="1">
    <citation type="submission" date="2021-01" db="EMBL/GenBank/DDBJ databases">
        <authorList>
            <person name="Corre E."/>
            <person name="Pelletier E."/>
            <person name="Niang G."/>
            <person name="Scheremetjew M."/>
            <person name="Finn R."/>
            <person name="Kale V."/>
            <person name="Holt S."/>
            <person name="Cochrane G."/>
            <person name="Meng A."/>
            <person name="Brown T."/>
            <person name="Cohen L."/>
        </authorList>
    </citation>
    <scope>NUCLEOTIDE SEQUENCE</scope>
    <source>
        <strain evidence="8">CCCM811</strain>
    </source>
</reference>
<evidence type="ECO:0000256" key="5">
    <source>
        <dbReference type="ARBA" id="ARBA00023242"/>
    </source>
</evidence>
<evidence type="ECO:0000259" key="7">
    <source>
        <dbReference type="PROSITE" id="PS51032"/>
    </source>
</evidence>
<feature type="compositionally biased region" description="Basic and acidic residues" evidence="6">
    <location>
        <begin position="497"/>
        <end position="508"/>
    </location>
</feature>
<keyword evidence="3" id="KW-0238">DNA-binding</keyword>
<dbReference type="InterPro" id="IPR036955">
    <property type="entry name" value="AP2/ERF_dom_sf"/>
</dbReference>
<name>A0A7S3Z5X1_9EUKA</name>
<dbReference type="GO" id="GO:0005634">
    <property type="term" value="C:nucleus"/>
    <property type="evidence" value="ECO:0007669"/>
    <property type="project" value="UniProtKB-SubCell"/>
</dbReference>
<keyword evidence="2" id="KW-0805">Transcription regulation</keyword>
<comment type="subcellular location">
    <subcellularLocation>
        <location evidence="1">Nucleus</location>
    </subcellularLocation>
</comment>